<dbReference type="EC" id="2.7.11.24" evidence="2 12"/>
<evidence type="ECO:0000313" key="15">
    <source>
        <dbReference type="EMBL" id="KAK3710505.1"/>
    </source>
</evidence>
<dbReference type="Gene3D" id="3.30.200.20">
    <property type="entry name" value="Phosphorylase Kinase, domain 1"/>
    <property type="match status" value="1"/>
</dbReference>
<dbReference type="GO" id="GO:0005524">
    <property type="term" value="F:ATP binding"/>
    <property type="evidence" value="ECO:0007669"/>
    <property type="project" value="UniProtKB-UniRule"/>
</dbReference>
<feature type="compositionally biased region" description="Polar residues" evidence="13">
    <location>
        <begin position="1192"/>
        <end position="1216"/>
    </location>
</feature>
<name>A0AAE0XTD1_9GAST</name>
<dbReference type="InterPro" id="IPR050117">
    <property type="entry name" value="MAPK"/>
</dbReference>
<feature type="region of interest" description="Disordered" evidence="13">
    <location>
        <begin position="914"/>
        <end position="946"/>
    </location>
</feature>
<evidence type="ECO:0000256" key="10">
    <source>
        <dbReference type="ARBA" id="ARBA00048312"/>
    </source>
</evidence>
<feature type="compositionally biased region" description="Basic and acidic residues" evidence="13">
    <location>
        <begin position="481"/>
        <end position="505"/>
    </location>
</feature>
<dbReference type="CDD" id="cd07855">
    <property type="entry name" value="STKc_ERK5"/>
    <property type="match status" value="1"/>
</dbReference>
<proteinExistence type="inferred from homology"/>
<feature type="binding site" evidence="11">
    <location>
        <position position="75"/>
    </location>
    <ligand>
        <name>ATP</name>
        <dbReference type="ChEBI" id="CHEBI:30616"/>
    </ligand>
</feature>
<feature type="domain" description="Protein kinase" evidence="14">
    <location>
        <begin position="45"/>
        <end position="337"/>
    </location>
</feature>
<evidence type="ECO:0000256" key="4">
    <source>
        <dbReference type="ARBA" id="ARBA00022553"/>
    </source>
</evidence>
<dbReference type="SUPFAM" id="SSF56112">
    <property type="entry name" value="Protein kinase-like (PK-like)"/>
    <property type="match status" value="1"/>
</dbReference>
<evidence type="ECO:0000256" key="7">
    <source>
        <dbReference type="ARBA" id="ARBA00022777"/>
    </source>
</evidence>
<keyword evidence="3 12" id="KW-0723">Serine/threonine-protein kinase</keyword>
<evidence type="ECO:0000256" key="6">
    <source>
        <dbReference type="ARBA" id="ARBA00022741"/>
    </source>
</evidence>
<evidence type="ECO:0000256" key="1">
    <source>
        <dbReference type="ARBA" id="ARBA00001946"/>
    </source>
</evidence>
<dbReference type="InterPro" id="IPR017441">
    <property type="entry name" value="Protein_kinase_ATP_BS"/>
</dbReference>
<feature type="compositionally biased region" description="Polar residues" evidence="13">
    <location>
        <begin position="862"/>
        <end position="882"/>
    </location>
</feature>
<feature type="compositionally biased region" description="Polar residues" evidence="13">
    <location>
        <begin position="1011"/>
        <end position="1036"/>
    </location>
</feature>
<feature type="compositionally biased region" description="Polar residues" evidence="13">
    <location>
        <begin position="601"/>
        <end position="613"/>
    </location>
</feature>
<reference evidence="15" key="1">
    <citation type="journal article" date="2023" name="G3 (Bethesda)">
        <title>A reference genome for the long-term kleptoplast-retaining sea slug Elysia crispata morphotype clarki.</title>
        <authorList>
            <person name="Eastman K.E."/>
            <person name="Pendleton A.L."/>
            <person name="Shaikh M.A."/>
            <person name="Suttiyut T."/>
            <person name="Ogas R."/>
            <person name="Tomko P."/>
            <person name="Gavelis G."/>
            <person name="Widhalm J.R."/>
            <person name="Wisecaver J.H."/>
        </authorList>
    </citation>
    <scope>NUCLEOTIDE SEQUENCE</scope>
    <source>
        <strain evidence="15">ECLA1</strain>
    </source>
</reference>
<feature type="compositionally biased region" description="Polar residues" evidence="13">
    <location>
        <begin position="1100"/>
        <end position="1119"/>
    </location>
</feature>
<feature type="region of interest" description="Disordered" evidence="13">
    <location>
        <begin position="833"/>
        <end position="887"/>
    </location>
</feature>
<dbReference type="Proteomes" id="UP001283361">
    <property type="component" value="Unassembled WGS sequence"/>
</dbReference>
<dbReference type="Pfam" id="PF00069">
    <property type="entry name" value="Pkinase"/>
    <property type="match status" value="1"/>
</dbReference>
<evidence type="ECO:0000256" key="8">
    <source>
        <dbReference type="ARBA" id="ARBA00022840"/>
    </source>
</evidence>
<sequence>MSLNVDEKKASPASGTSKTGKIVGLEQIIAKRSLDVKFDLNDSDYKPVENIGIGAYGVVCSAIHIKSRDRVAIKKIPHVFDALTIAKRTYREIKILKHFKHDNIICIREILKPKETTKDFKDIYVVFDLMESDLHRIIYSKQDLSEEHVRYFLYQILRGLKYIHSANVIHRDLKPSNLLVNEDCHLRIGDFGMARGISYTPNEPSYFMTQYVATRWYRAPEILLSMLEYGTAVDMWSVGCIFAEMMGRKHLFPGKDYLTQVKLILGVLGTPSEKIMNSCQNDILKRIIRSFGKKNALEWSKLFPKASKKSIDLLGKMLVLDPSERITPERALSHRLLNNYHDPDDEPICVPAFNFDFEKEDMDKRQLRSAIMEEAMSFHEPKPSAPALSFSAFLRPAPKDDPALSEVKQDKALPNDSHTDNSRALTLPLPPSKPLPASLNPNFLGGTLAADVEMLSAQSTMDVQDFGAEFEKGLAAIENEAKDENSQQLEEARNDGLGKASDRKIPAVGNTISEDTKALVKQALMNATHRRQRAESHSEDKESKPVTAMQRQKEREEKRRKKKERALEKIKKNKNKKGCPQDTAHLLSSQDMELLRRWTSMQNPVGSGPGTQDSGSNSNSNSSPPHPGPSVSPAQGTVPTLDRSNSCSSLGHSSGIAFVGQGTAAHQVLAKAGSASSLPVTLNTPLRFSSAENTSGATVFIPSSQLGALGQANFIPVLAIPSTITPGKVEIKRILPQQQQQKRQLKPASIIPANSQDTAAVSTHSNQAASESTRSLLQNVLRERNQCGISQTNFSNLSSSGQTPVNNTSSSSTASRFDFTITTDTREQLNVTAVSDTSCNDESPVLTALSNHFPDTRPVGMPSSNPKSNQDLTASTSTQESGLSPLGSAGTDFMEFLDQLKDSSIKLKLASAGSTASLKSPPLSAFGQNSAGLPSHHESQNSSVHVHTELHMSGTQAGGSIPSQDNCTLNQHTINLAAVGHEQELPRPERSSLPFLSYSQESPEQHPPRPSRSSVPKTSYASSHSNNLQEQNLNSFPFTGFGSGNISTQQTSFPLSNYADSFIDASQHKDFPSPQNLQQPQHQQQQMNFSQSSGMLFPASNFSPMHNAYSQQQNTADQKSQQISYIHSQHQQHQDHLLYSYPLESSATSSSSFLQHPQNFDGNFAGFGSTPHQAYSHPHSEMSQLPLDPQMYGSSQLQQQNNVLKPQTSTTGSRSPRLTVDCSKEMSNRDPNLITTAASTSTTTNSSSKTAQLPNQRQADLIALLSKQLSKAEVADIFPPALALTPRGTGAGYGVGMDLDSVLTDAQDGTSHRGENSPLSSSLLADWLDLSSNISHADLEALEREMALQSPMHVSYGELGL</sequence>
<feature type="region of interest" description="Disordered" evidence="13">
    <location>
        <begin position="1066"/>
        <end position="1131"/>
    </location>
</feature>
<feature type="region of interest" description="Disordered" evidence="13">
    <location>
        <begin position="601"/>
        <end position="647"/>
    </location>
</feature>
<evidence type="ECO:0000256" key="13">
    <source>
        <dbReference type="SAM" id="MobiDB-lite"/>
    </source>
</evidence>
<evidence type="ECO:0000256" key="9">
    <source>
        <dbReference type="ARBA" id="ARBA00047592"/>
    </source>
</evidence>
<protein>
    <recommendedName>
        <fullName evidence="2 12">Mitogen-activated protein kinase</fullName>
        <ecNumber evidence="2 12">2.7.11.24</ecNumber>
    </recommendedName>
</protein>
<feature type="compositionally biased region" description="Basic and acidic residues" evidence="13">
    <location>
        <begin position="400"/>
        <end position="421"/>
    </location>
</feature>
<keyword evidence="12" id="KW-0460">Magnesium</keyword>
<evidence type="ECO:0000256" key="12">
    <source>
        <dbReference type="RuleBase" id="RU361165"/>
    </source>
</evidence>
<keyword evidence="5 12" id="KW-0808">Transferase</keyword>
<evidence type="ECO:0000313" key="16">
    <source>
        <dbReference type="Proteomes" id="UP001283361"/>
    </source>
</evidence>
<evidence type="ECO:0000256" key="11">
    <source>
        <dbReference type="PROSITE-ProRule" id="PRU10141"/>
    </source>
</evidence>
<accession>A0AAE0XTD1</accession>
<keyword evidence="6 11" id="KW-0547">Nucleotide-binding</keyword>
<evidence type="ECO:0000259" key="14">
    <source>
        <dbReference type="PROSITE" id="PS50011"/>
    </source>
</evidence>
<dbReference type="PANTHER" id="PTHR24055">
    <property type="entry name" value="MITOGEN-ACTIVATED PROTEIN KINASE"/>
    <property type="match status" value="1"/>
</dbReference>
<feature type="region of interest" description="Disordered" evidence="13">
    <location>
        <begin position="481"/>
        <end position="510"/>
    </location>
</feature>
<feature type="compositionally biased region" description="Low complexity" evidence="13">
    <location>
        <begin position="1120"/>
        <end position="1131"/>
    </location>
</feature>
<dbReference type="SMART" id="SM00220">
    <property type="entry name" value="S_TKc"/>
    <property type="match status" value="1"/>
</dbReference>
<feature type="region of interest" description="Disordered" evidence="13">
    <location>
        <begin position="998"/>
        <end position="1036"/>
    </location>
</feature>
<dbReference type="FunFam" id="3.30.200.20:FF:000028">
    <property type="entry name" value="Mitogen-activated protein kinase"/>
    <property type="match status" value="1"/>
</dbReference>
<feature type="compositionally biased region" description="Low complexity" evidence="13">
    <location>
        <begin position="1072"/>
        <end position="1093"/>
    </location>
</feature>
<dbReference type="Gene3D" id="1.10.510.10">
    <property type="entry name" value="Transferase(Phosphotransferase) domain 1"/>
    <property type="match status" value="1"/>
</dbReference>
<feature type="region of interest" description="Disordered" evidence="13">
    <location>
        <begin position="1164"/>
        <end position="1231"/>
    </location>
</feature>
<feature type="compositionally biased region" description="Low complexity" evidence="13">
    <location>
        <begin position="614"/>
        <end position="623"/>
    </location>
</feature>
<comment type="catalytic activity">
    <reaction evidence="9 12">
        <text>L-threonyl-[protein] + ATP = O-phospho-L-threonyl-[protein] + ADP + H(+)</text>
        <dbReference type="Rhea" id="RHEA:46608"/>
        <dbReference type="Rhea" id="RHEA-COMP:11060"/>
        <dbReference type="Rhea" id="RHEA-COMP:11605"/>
        <dbReference type="ChEBI" id="CHEBI:15378"/>
        <dbReference type="ChEBI" id="CHEBI:30013"/>
        <dbReference type="ChEBI" id="CHEBI:30616"/>
        <dbReference type="ChEBI" id="CHEBI:61977"/>
        <dbReference type="ChEBI" id="CHEBI:456216"/>
        <dbReference type="EC" id="2.7.11.24"/>
    </reaction>
</comment>
<keyword evidence="16" id="KW-1185">Reference proteome</keyword>
<keyword evidence="4" id="KW-0597">Phosphoprotein</keyword>
<evidence type="ECO:0000256" key="2">
    <source>
        <dbReference type="ARBA" id="ARBA00012411"/>
    </source>
</evidence>
<feature type="compositionally biased region" description="Basic and acidic residues" evidence="13">
    <location>
        <begin position="533"/>
        <end position="544"/>
    </location>
</feature>
<dbReference type="InterPro" id="IPR011009">
    <property type="entry name" value="Kinase-like_dom_sf"/>
</dbReference>
<comment type="caution">
    <text evidence="15">The sequence shown here is derived from an EMBL/GenBank/DDBJ whole genome shotgun (WGS) entry which is preliminary data.</text>
</comment>
<comment type="catalytic activity">
    <reaction evidence="10">
        <text>L-seryl-[protein] + ATP = O-phospho-L-seryl-[protein] + ADP + H(+)</text>
        <dbReference type="Rhea" id="RHEA:17989"/>
        <dbReference type="Rhea" id="RHEA-COMP:9863"/>
        <dbReference type="Rhea" id="RHEA-COMP:11604"/>
        <dbReference type="ChEBI" id="CHEBI:15378"/>
        <dbReference type="ChEBI" id="CHEBI:29999"/>
        <dbReference type="ChEBI" id="CHEBI:30616"/>
        <dbReference type="ChEBI" id="CHEBI:83421"/>
        <dbReference type="ChEBI" id="CHEBI:456216"/>
        <dbReference type="EC" id="2.7.11.24"/>
    </reaction>
</comment>
<dbReference type="InterPro" id="IPR000719">
    <property type="entry name" value="Prot_kinase_dom"/>
</dbReference>
<feature type="region of interest" description="Disordered" evidence="13">
    <location>
        <begin position="791"/>
        <end position="814"/>
    </location>
</feature>
<keyword evidence="8 11" id="KW-0067">ATP-binding</keyword>
<evidence type="ECO:0000256" key="5">
    <source>
        <dbReference type="ARBA" id="ARBA00022679"/>
    </source>
</evidence>
<dbReference type="FunFam" id="1.10.510.10:FF:000013">
    <property type="entry name" value="Mitogen-activated protein kinase"/>
    <property type="match status" value="1"/>
</dbReference>
<dbReference type="InterPro" id="IPR003527">
    <property type="entry name" value="MAP_kinase_CS"/>
</dbReference>
<dbReference type="PROSITE" id="PS00108">
    <property type="entry name" value="PROTEIN_KINASE_ST"/>
    <property type="match status" value="1"/>
</dbReference>
<comment type="activity regulation">
    <text evidence="12">Activated by threonine and tyrosine phosphorylation.</text>
</comment>
<evidence type="ECO:0000256" key="3">
    <source>
        <dbReference type="ARBA" id="ARBA00022527"/>
    </source>
</evidence>
<comment type="cofactor">
    <cofactor evidence="1 12">
        <name>Mg(2+)</name>
        <dbReference type="ChEBI" id="CHEBI:18420"/>
    </cofactor>
</comment>
<comment type="similarity">
    <text evidence="12">Belongs to the protein kinase superfamily. Ser/Thr protein kinase family. MAP kinase subfamily.</text>
</comment>
<dbReference type="GO" id="GO:0004707">
    <property type="term" value="F:MAP kinase activity"/>
    <property type="evidence" value="ECO:0007669"/>
    <property type="project" value="UniProtKB-EC"/>
</dbReference>
<keyword evidence="7 12" id="KW-0418">Kinase</keyword>
<feature type="region of interest" description="Disordered" evidence="13">
    <location>
        <begin position="400"/>
        <end position="433"/>
    </location>
</feature>
<dbReference type="InterPro" id="IPR008271">
    <property type="entry name" value="Ser/Thr_kinase_AS"/>
</dbReference>
<dbReference type="EMBL" id="JAWDGP010007636">
    <property type="protein sequence ID" value="KAK3710505.1"/>
    <property type="molecule type" value="Genomic_DNA"/>
</dbReference>
<gene>
    <name evidence="15" type="ORF">RRG08_021320</name>
</gene>
<feature type="region of interest" description="Disordered" evidence="13">
    <location>
        <begin position="526"/>
        <end position="584"/>
    </location>
</feature>
<dbReference type="PROSITE" id="PS00107">
    <property type="entry name" value="PROTEIN_KINASE_ATP"/>
    <property type="match status" value="1"/>
</dbReference>
<organism evidence="15 16">
    <name type="scientific">Elysia crispata</name>
    <name type="common">lettuce slug</name>
    <dbReference type="NCBI Taxonomy" id="231223"/>
    <lineage>
        <taxon>Eukaryota</taxon>
        <taxon>Metazoa</taxon>
        <taxon>Spiralia</taxon>
        <taxon>Lophotrochozoa</taxon>
        <taxon>Mollusca</taxon>
        <taxon>Gastropoda</taxon>
        <taxon>Heterobranchia</taxon>
        <taxon>Euthyneura</taxon>
        <taxon>Panpulmonata</taxon>
        <taxon>Sacoglossa</taxon>
        <taxon>Placobranchoidea</taxon>
        <taxon>Plakobranchidae</taxon>
        <taxon>Elysia</taxon>
    </lineage>
</organism>
<dbReference type="PROSITE" id="PS50011">
    <property type="entry name" value="PROTEIN_KINASE_DOM"/>
    <property type="match status" value="1"/>
</dbReference>
<dbReference type="PROSITE" id="PS01351">
    <property type="entry name" value="MAPK"/>
    <property type="match status" value="1"/>
</dbReference>